<keyword evidence="3" id="KW-0488">Methylation</keyword>
<evidence type="ECO:0000256" key="5">
    <source>
        <dbReference type="ARBA" id="ARBA00022540"/>
    </source>
</evidence>
<dbReference type="GO" id="GO:0003743">
    <property type="term" value="F:translation initiation factor activity"/>
    <property type="evidence" value="ECO:0007669"/>
    <property type="project" value="UniProtKB-KW"/>
</dbReference>
<dbReference type="KEGG" id="fas:105268745"/>
<dbReference type="Gene3D" id="3.30.70.330">
    <property type="match status" value="1"/>
</dbReference>
<keyword evidence="9" id="KW-0007">Acetylation</keyword>
<dbReference type="GeneID" id="105268745"/>
<dbReference type="InterPro" id="IPR012677">
    <property type="entry name" value="Nucleotide-bd_a/b_plait_sf"/>
</dbReference>
<keyword evidence="8" id="KW-0648">Protein biosynthesis</keyword>
<evidence type="ECO:0000259" key="13">
    <source>
        <dbReference type="PROSITE" id="PS50102"/>
    </source>
</evidence>
<evidence type="ECO:0000313" key="15">
    <source>
        <dbReference type="RefSeq" id="XP_011306861.1"/>
    </source>
</evidence>
<dbReference type="FunFam" id="3.30.70.330:FF:000414">
    <property type="entry name" value="Eukaryotic translation initiation factor 4H"/>
    <property type="match status" value="1"/>
</dbReference>
<evidence type="ECO:0000256" key="10">
    <source>
        <dbReference type="ARBA" id="ARBA00025462"/>
    </source>
</evidence>
<evidence type="ECO:0000256" key="9">
    <source>
        <dbReference type="ARBA" id="ARBA00022990"/>
    </source>
</evidence>
<dbReference type="GO" id="GO:0003723">
    <property type="term" value="F:RNA binding"/>
    <property type="evidence" value="ECO:0007669"/>
    <property type="project" value="UniProtKB-UniRule"/>
</dbReference>
<dbReference type="Pfam" id="PF00076">
    <property type="entry name" value="RRM_1"/>
    <property type="match status" value="1"/>
</dbReference>
<keyword evidence="4" id="KW-0963">Cytoplasm</keyword>
<keyword evidence="5 15" id="KW-0396">Initiation factor</keyword>
<comment type="function">
    <text evidence="10">Stimulates the RNA helicase activity of EIF4A in the translation initiation complex. Binds weakly mRNA.</text>
</comment>
<feature type="region of interest" description="Disordered" evidence="12">
    <location>
        <begin position="1"/>
        <end position="30"/>
    </location>
</feature>
<feature type="domain" description="RRM" evidence="13">
    <location>
        <begin position="32"/>
        <end position="109"/>
    </location>
</feature>
<dbReference type="SUPFAM" id="SSF54928">
    <property type="entry name" value="RNA-binding domain, RBD"/>
    <property type="match status" value="1"/>
</dbReference>
<evidence type="ECO:0000256" key="8">
    <source>
        <dbReference type="ARBA" id="ARBA00022917"/>
    </source>
</evidence>
<dbReference type="RefSeq" id="XP_011306861.1">
    <property type="nucleotide sequence ID" value="XM_011308559.1"/>
</dbReference>
<proteinExistence type="predicted"/>
<evidence type="ECO:0000313" key="14">
    <source>
        <dbReference type="Proteomes" id="UP000694866"/>
    </source>
</evidence>
<keyword evidence="6" id="KW-0597">Phosphoprotein</keyword>
<dbReference type="PANTHER" id="PTHR23236:SF11">
    <property type="entry name" value="EUKARYOTIC TRANSLATION INITIATION FACTOR 4H"/>
    <property type="match status" value="1"/>
</dbReference>
<evidence type="ECO:0000256" key="3">
    <source>
        <dbReference type="ARBA" id="ARBA00022481"/>
    </source>
</evidence>
<dbReference type="CDD" id="cd12401">
    <property type="entry name" value="RRM_eIF4H"/>
    <property type="match status" value="1"/>
</dbReference>
<dbReference type="GO" id="GO:0048471">
    <property type="term" value="C:perinuclear region of cytoplasm"/>
    <property type="evidence" value="ECO:0007669"/>
    <property type="project" value="UniProtKB-SubCell"/>
</dbReference>
<dbReference type="InterPro" id="IPR035979">
    <property type="entry name" value="RBD_domain_sf"/>
</dbReference>
<organism evidence="14 15">
    <name type="scientific">Fopius arisanus</name>
    <dbReference type="NCBI Taxonomy" id="64838"/>
    <lineage>
        <taxon>Eukaryota</taxon>
        <taxon>Metazoa</taxon>
        <taxon>Ecdysozoa</taxon>
        <taxon>Arthropoda</taxon>
        <taxon>Hexapoda</taxon>
        <taxon>Insecta</taxon>
        <taxon>Pterygota</taxon>
        <taxon>Neoptera</taxon>
        <taxon>Endopterygota</taxon>
        <taxon>Hymenoptera</taxon>
        <taxon>Apocrita</taxon>
        <taxon>Ichneumonoidea</taxon>
        <taxon>Braconidae</taxon>
        <taxon>Opiinae</taxon>
        <taxon>Fopius</taxon>
    </lineage>
</organism>
<evidence type="ECO:0000256" key="1">
    <source>
        <dbReference type="ARBA" id="ARBA00004556"/>
    </source>
</evidence>
<dbReference type="InterPro" id="IPR000504">
    <property type="entry name" value="RRM_dom"/>
</dbReference>
<sequence length="154" mass="16385">MAGRGGYEDSRDFSGGVGHRGSRKPLPTEPPYTAYVGNLPHGVVQRDIDMIFSNLSVKNVRLVKDRETDRFKGFCYVEFATVADLENALQMNGGIFVEQQEIKIDIAEGKRDNRGGFDRRARAPGGGGPGSAGGGYNDRRQQGGPGGRPGGGGG</sequence>
<reference evidence="15" key="1">
    <citation type="submission" date="2025-08" db="UniProtKB">
        <authorList>
            <consortium name="RefSeq"/>
        </authorList>
    </citation>
    <scope>IDENTIFICATION</scope>
</reference>
<dbReference type="PANTHER" id="PTHR23236">
    <property type="entry name" value="EUKARYOTIC TRANSLATION INITIATION FACTOR 4B/4H"/>
    <property type="match status" value="1"/>
</dbReference>
<comment type="subcellular location">
    <subcellularLocation>
        <location evidence="1">Cytoplasm</location>
        <location evidence="1">Perinuclear region</location>
    </subcellularLocation>
</comment>
<protein>
    <recommendedName>
        <fullName evidence="2">Eukaryotic translation initiation factor 4H</fullName>
    </recommendedName>
</protein>
<dbReference type="Proteomes" id="UP000694866">
    <property type="component" value="Unplaced"/>
</dbReference>
<keyword evidence="7 11" id="KW-0694">RNA-binding</keyword>
<dbReference type="PROSITE" id="PS50102">
    <property type="entry name" value="RRM"/>
    <property type="match status" value="1"/>
</dbReference>
<evidence type="ECO:0000256" key="7">
    <source>
        <dbReference type="ARBA" id="ARBA00022884"/>
    </source>
</evidence>
<dbReference type="OrthoDB" id="48651at2759"/>
<feature type="compositionally biased region" description="Gly residues" evidence="12">
    <location>
        <begin position="124"/>
        <end position="136"/>
    </location>
</feature>
<feature type="compositionally biased region" description="Gly residues" evidence="12">
    <location>
        <begin position="143"/>
        <end position="154"/>
    </location>
</feature>
<name>A0A9R1TCY6_9HYME</name>
<dbReference type="InterPro" id="IPR034229">
    <property type="entry name" value="eIF4H_RRM"/>
</dbReference>
<evidence type="ECO:0000256" key="6">
    <source>
        <dbReference type="ARBA" id="ARBA00022553"/>
    </source>
</evidence>
<keyword evidence="14" id="KW-1185">Reference proteome</keyword>
<evidence type="ECO:0000256" key="4">
    <source>
        <dbReference type="ARBA" id="ARBA00022490"/>
    </source>
</evidence>
<dbReference type="SMART" id="SM00360">
    <property type="entry name" value="RRM"/>
    <property type="match status" value="1"/>
</dbReference>
<feature type="compositionally biased region" description="Basic and acidic residues" evidence="12">
    <location>
        <begin position="1"/>
        <end position="12"/>
    </location>
</feature>
<evidence type="ECO:0000256" key="2">
    <source>
        <dbReference type="ARBA" id="ARBA00013856"/>
    </source>
</evidence>
<dbReference type="CTD" id="49809"/>
<feature type="compositionally biased region" description="Basic and acidic residues" evidence="12">
    <location>
        <begin position="107"/>
        <end position="121"/>
    </location>
</feature>
<evidence type="ECO:0000256" key="11">
    <source>
        <dbReference type="PROSITE-ProRule" id="PRU00176"/>
    </source>
</evidence>
<feature type="non-terminal residue" evidence="15">
    <location>
        <position position="154"/>
    </location>
</feature>
<gene>
    <name evidence="15" type="primary">LOC105268745</name>
</gene>
<evidence type="ECO:0000256" key="12">
    <source>
        <dbReference type="SAM" id="MobiDB-lite"/>
    </source>
</evidence>
<feature type="region of interest" description="Disordered" evidence="12">
    <location>
        <begin position="107"/>
        <end position="154"/>
    </location>
</feature>
<accession>A0A9R1TCY6</accession>
<dbReference type="AlphaFoldDB" id="A0A9R1TCY6"/>